<proteinExistence type="predicted"/>
<evidence type="ECO:0000256" key="1">
    <source>
        <dbReference type="SAM" id="Phobius"/>
    </source>
</evidence>
<accession>A0ABX5NWA5</accession>
<feature type="transmembrane region" description="Helical" evidence="1">
    <location>
        <begin position="154"/>
        <end position="173"/>
    </location>
</feature>
<keyword evidence="3" id="KW-1185">Reference proteome</keyword>
<feature type="transmembrane region" description="Helical" evidence="1">
    <location>
        <begin position="94"/>
        <end position="116"/>
    </location>
</feature>
<evidence type="ECO:0008006" key="4">
    <source>
        <dbReference type="Google" id="ProtNLM"/>
    </source>
</evidence>
<comment type="caution">
    <text evidence="2">The sequence shown here is derived from an EMBL/GenBank/DDBJ whole genome shotgun (WGS) entry which is preliminary data.</text>
</comment>
<sequence length="236" mass="24322">MALPPSRLVPLIVPALAVLVFAVLLASGMQNGSSAFAAILTVELLLPLVGVAVVLGQLAQAQRVWALFAIVLGATVGLLFREAFYILMAPVPGAAAHLFLAGPIACALTGLILILPPTMRAPVALPLLPVAAAALAIATRLGDPALFARHYLETAIALQVSILTAVAWPVAHFPHPVLQTASRILGSWMLAVALLYGGAYVAGRDGGLIPPPFPEIPFEENVGTHAGGPETLAEPI</sequence>
<reference evidence="2 3" key="1">
    <citation type="submission" date="2018-06" db="EMBL/GenBank/DDBJ databases">
        <title>Rhizobium wuzhouense sp. nov., isolated from roots of Oryza officinalis.</title>
        <authorList>
            <person name="Yuan T."/>
        </authorList>
    </citation>
    <scope>NUCLEOTIDE SEQUENCE [LARGE SCALE GENOMIC DNA]</scope>
    <source>
        <strain evidence="2 3">W44</strain>
    </source>
</reference>
<feature type="transmembrane region" description="Helical" evidence="1">
    <location>
        <begin position="123"/>
        <end position="142"/>
    </location>
</feature>
<gene>
    <name evidence="2" type="ORF">DMY87_03625</name>
</gene>
<evidence type="ECO:0000313" key="3">
    <source>
        <dbReference type="Proteomes" id="UP000247536"/>
    </source>
</evidence>
<dbReference type="EMBL" id="QJRY01000001">
    <property type="protein sequence ID" value="PYB77460.1"/>
    <property type="molecule type" value="Genomic_DNA"/>
</dbReference>
<dbReference type="Proteomes" id="UP000247536">
    <property type="component" value="Unassembled WGS sequence"/>
</dbReference>
<protein>
    <recommendedName>
        <fullName evidence="4">GGDEF domain-containing protein</fullName>
    </recommendedName>
</protein>
<keyword evidence="1" id="KW-0812">Transmembrane</keyword>
<feature type="transmembrane region" description="Helical" evidence="1">
    <location>
        <begin position="65"/>
        <end position="88"/>
    </location>
</feature>
<keyword evidence="1" id="KW-0472">Membrane</keyword>
<feature type="transmembrane region" description="Helical" evidence="1">
    <location>
        <begin position="36"/>
        <end position="58"/>
    </location>
</feature>
<evidence type="ECO:0000313" key="2">
    <source>
        <dbReference type="EMBL" id="PYB77460.1"/>
    </source>
</evidence>
<keyword evidence="1" id="KW-1133">Transmembrane helix</keyword>
<feature type="transmembrane region" description="Helical" evidence="1">
    <location>
        <begin position="185"/>
        <end position="203"/>
    </location>
</feature>
<organism evidence="2 3">
    <name type="scientific">Rhizobium wuzhouense</name>
    <dbReference type="NCBI Taxonomy" id="1986026"/>
    <lineage>
        <taxon>Bacteria</taxon>
        <taxon>Pseudomonadati</taxon>
        <taxon>Pseudomonadota</taxon>
        <taxon>Alphaproteobacteria</taxon>
        <taxon>Hyphomicrobiales</taxon>
        <taxon>Rhizobiaceae</taxon>
        <taxon>Rhizobium/Agrobacterium group</taxon>
        <taxon>Rhizobium</taxon>
    </lineage>
</organism>
<name>A0ABX5NWA5_9HYPH</name>
<dbReference type="RefSeq" id="WP_110789894.1">
    <property type="nucleotide sequence ID" value="NZ_QJRY01000001.1"/>
</dbReference>